<protein>
    <recommendedName>
        <fullName evidence="10">Fatty acid ABC transporter ATP-binding/permease protein</fullName>
    </recommendedName>
</protein>
<dbReference type="PANTHER" id="PTHR43394:SF1">
    <property type="entry name" value="ATP-BINDING CASSETTE SUB-FAMILY B MEMBER 10, MITOCHONDRIAL"/>
    <property type="match status" value="1"/>
</dbReference>
<dbReference type="InterPro" id="IPR003593">
    <property type="entry name" value="AAA+_ATPase"/>
</dbReference>
<dbReference type="Proteomes" id="UP001139722">
    <property type="component" value="Unassembled WGS sequence"/>
</dbReference>
<evidence type="ECO:0000256" key="7">
    <source>
        <dbReference type="ARBA" id="ARBA00023136"/>
    </source>
</evidence>
<feature type="domain" description="ABC transmembrane type-1" evidence="14">
    <location>
        <begin position="78"/>
        <end position="406"/>
    </location>
</feature>
<dbReference type="PANTHER" id="PTHR43394">
    <property type="entry name" value="ATP-DEPENDENT PERMEASE MDL1, MITOCHONDRIAL"/>
    <property type="match status" value="1"/>
</dbReference>
<feature type="compositionally biased region" description="Low complexity" evidence="11">
    <location>
        <begin position="18"/>
        <end position="39"/>
    </location>
</feature>
<evidence type="ECO:0000256" key="2">
    <source>
        <dbReference type="ARBA" id="ARBA00022448"/>
    </source>
</evidence>
<dbReference type="GO" id="GO:0005524">
    <property type="term" value="F:ATP binding"/>
    <property type="evidence" value="ECO:0007669"/>
    <property type="project" value="UniProtKB-KW"/>
</dbReference>
<dbReference type="SMART" id="SM00382">
    <property type="entry name" value="AAA"/>
    <property type="match status" value="1"/>
</dbReference>
<keyword evidence="6 12" id="KW-1133">Transmembrane helix</keyword>
<organism evidence="15 16">
    <name type="scientific">Agromyces terreus</name>
    <dbReference type="NCBI Taxonomy" id="424795"/>
    <lineage>
        <taxon>Bacteria</taxon>
        <taxon>Bacillati</taxon>
        <taxon>Actinomycetota</taxon>
        <taxon>Actinomycetes</taxon>
        <taxon>Micrococcales</taxon>
        <taxon>Microbacteriaceae</taxon>
        <taxon>Agromyces</taxon>
    </lineage>
</organism>
<dbReference type="PROSITE" id="PS00211">
    <property type="entry name" value="ABC_TRANSPORTER_1"/>
    <property type="match status" value="1"/>
</dbReference>
<feature type="region of interest" description="Disordered" evidence="11">
    <location>
        <begin position="1"/>
        <end position="51"/>
    </location>
</feature>
<evidence type="ECO:0000259" key="13">
    <source>
        <dbReference type="PROSITE" id="PS50893"/>
    </source>
</evidence>
<evidence type="ECO:0000259" key="14">
    <source>
        <dbReference type="PROSITE" id="PS50929"/>
    </source>
</evidence>
<dbReference type="InterPro" id="IPR017871">
    <property type="entry name" value="ABC_transporter-like_CS"/>
</dbReference>
<dbReference type="InterPro" id="IPR039421">
    <property type="entry name" value="Type_1_exporter"/>
</dbReference>
<dbReference type="EMBL" id="JAMZDY010000001">
    <property type="protein sequence ID" value="MCP2370686.1"/>
    <property type="molecule type" value="Genomic_DNA"/>
</dbReference>
<keyword evidence="3 12" id="KW-0812">Transmembrane</keyword>
<dbReference type="GO" id="GO:0015421">
    <property type="term" value="F:ABC-type oligopeptide transporter activity"/>
    <property type="evidence" value="ECO:0007669"/>
    <property type="project" value="TreeGrafter"/>
</dbReference>
<dbReference type="GO" id="GO:0016887">
    <property type="term" value="F:ATP hydrolysis activity"/>
    <property type="evidence" value="ECO:0007669"/>
    <property type="project" value="InterPro"/>
</dbReference>
<sequence>MTAEQRNDVEPETGSISAATQTEIAAEAETAPTPAVQPRRGGGPFGGGAQAPVQKAMNFGPSAKRLIGRLRPEAWPVITVTVLAIIGVVFSVLGPKLLGEGTNIIFEGVVSSALGQQIPDGTSQAEAVEMLRAAGQDDIANMVSAMSGFSVGAGIDFAALGTVLLGVLALYLLASLFMWLQGWVLNGAIQRTVYRLREDVEEKVNRLPLKYFDGMQRGEVLSRVTNDMDNVSQSLQQTMSQMLTSLLTVVGVLVMMFTISPLLALVALVTIPLSAVITVVIAKRSQKMFAAQWKHTGALNARIEETFTGHALVKVFGRQKEVDEAFDEKNDELYTASFGAQFVSGIIMPAMMFVGNLVYVAIAVVGGLMVAGGTMRLGDVQAFIQYSRQFTQPLSQLGSMANLLQSGVASAERIFELLDAEEQDADPQTPASPASVVDGGDAGARLAFEDVSFSYSPEKPLIEHMNLVAEPGSTVAIVGPTGAGKTTLVNLIMRFYDVGSGRITFNGVDIADMTRDDLRSRTGMVLQDTWLFGGTIRENIAYGRPDATEEEILAAAVAAYVDRFVHALPDGYDTVLDDEAGNLSAGEKQLITIARAFLARPSVLILDEATSSVDTRTEVLVQKAMAALRADRTSFVIAHRLSTIRDADVILVMENGSIVEQGSHTDLLAAKGAYYRLYNAQFEAPVDEQV</sequence>
<dbReference type="SUPFAM" id="SSF90123">
    <property type="entry name" value="ABC transporter transmembrane region"/>
    <property type="match status" value="1"/>
</dbReference>
<evidence type="ECO:0000256" key="4">
    <source>
        <dbReference type="ARBA" id="ARBA00022741"/>
    </source>
</evidence>
<evidence type="ECO:0000256" key="9">
    <source>
        <dbReference type="ARBA" id="ARBA00061644"/>
    </source>
</evidence>
<keyword evidence="5 15" id="KW-0067">ATP-binding</keyword>
<evidence type="ECO:0000256" key="5">
    <source>
        <dbReference type="ARBA" id="ARBA00022840"/>
    </source>
</evidence>
<feature type="transmembrane region" description="Helical" evidence="12">
    <location>
        <begin position="357"/>
        <end position="378"/>
    </location>
</feature>
<name>A0A9X2H026_9MICO</name>
<dbReference type="InterPro" id="IPR003439">
    <property type="entry name" value="ABC_transporter-like_ATP-bd"/>
</dbReference>
<dbReference type="Gene3D" id="3.40.50.300">
    <property type="entry name" value="P-loop containing nucleotide triphosphate hydrolases"/>
    <property type="match status" value="1"/>
</dbReference>
<feature type="compositionally biased region" description="Gly residues" evidence="11">
    <location>
        <begin position="40"/>
        <end position="49"/>
    </location>
</feature>
<evidence type="ECO:0000256" key="10">
    <source>
        <dbReference type="ARBA" id="ARBA00071747"/>
    </source>
</evidence>
<evidence type="ECO:0000313" key="16">
    <source>
        <dbReference type="Proteomes" id="UP001139722"/>
    </source>
</evidence>
<evidence type="ECO:0000313" key="15">
    <source>
        <dbReference type="EMBL" id="MCP2370686.1"/>
    </source>
</evidence>
<evidence type="ECO:0000256" key="1">
    <source>
        <dbReference type="ARBA" id="ARBA00004651"/>
    </source>
</evidence>
<reference evidence="15" key="1">
    <citation type="submission" date="2022-06" db="EMBL/GenBank/DDBJ databases">
        <title>Sequencing the genomes of 1000 actinobacteria strains.</title>
        <authorList>
            <person name="Klenk H.-P."/>
        </authorList>
    </citation>
    <scope>NUCLEOTIDE SEQUENCE</scope>
    <source>
        <strain evidence="15">DSM 22016</strain>
    </source>
</reference>
<feature type="transmembrane region" description="Helical" evidence="12">
    <location>
        <begin position="157"/>
        <end position="180"/>
    </location>
</feature>
<dbReference type="InterPro" id="IPR036640">
    <property type="entry name" value="ABC1_TM_sf"/>
</dbReference>
<dbReference type="CDD" id="cd18547">
    <property type="entry name" value="ABC_6TM_Tm288_like"/>
    <property type="match status" value="1"/>
</dbReference>
<dbReference type="PROSITE" id="PS50893">
    <property type="entry name" value="ABC_TRANSPORTER_2"/>
    <property type="match status" value="1"/>
</dbReference>
<gene>
    <name evidence="15" type="ORF">BJ978_001362</name>
</gene>
<dbReference type="AlphaFoldDB" id="A0A9X2H026"/>
<dbReference type="RefSeq" id="WP_156998192.1">
    <property type="nucleotide sequence ID" value="NZ_BAAANU010000007.1"/>
</dbReference>
<dbReference type="SUPFAM" id="SSF52540">
    <property type="entry name" value="P-loop containing nucleoside triphosphate hydrolases"/>
    <property type="match status" value="1"/>
</dbReference>
<dbReference type="Pfam" id="PF00005">
    <property type="entry name" value="ABC_tran"/>
    <property type="match status" value="1"/>
</dbReference>
<feature type="transmembrane region" description="Helical" evidence="12">
    <location>
        <begin position="265"/>
        <end position="282"/>
    </location>
</feature>
<feature type="domain" description="ABC transporter" evidence="13">
    <location>
        <begin position="446"/>
        <end position="680"/>
    </location>
</feature>
<evidence type="ECO:0000256" key="3">
    <source>
        <dbReference type="ARBA" id="ARBA00022692"/>
    </source>
</evidence>
<feature type="transmembrane region" description="Helical" evidence="12">
    <location>
        <begin position="74"/>
        <end position="93"/>
    </location>
</feature>
<evidence type="ECO:0000256" key="11">
    <source>
        <dbReference type="SAM" id="MobiDB-lite"/>
    </source>
</evidence>
<dbReference type="InterPro" id="IPR027417">
    <property type="entry name" value="P-loop_NTPase"/>
</dbReference>
<dbReference type="CDD" id="cd03254">
    <property type="entry name" value="ABCC_Glucan_exporter_like"/>
    <property type="match status" value="1"/>
</dbReference>
<proteinExistence type="inferred from homology"/>
<comment type="function">
    <text evidence="8">ABC transporter involved in fatty acid import. Transmembrane domains (TMD) form a pore in the membrane and the ATP-binding domain (NBD) is responsible for energy generation.</text>
</comment>
<feature type="transmembrane region" description="Helical" evidence="12">
    <location>
        <begin position="242"/>
        <end position="259"/>
    </location>
</feature>
<dbReference type="Pfam" id="PF00664">
    <property type="entry name" value="ABC_membrane"/>
    <property type="match status" value="1"/>
</dbReference>
<comment type="similarity">
    <text evidence="9">Belongs to the ABC transporter superfamily. Lipid exporter (TC 3.A.1.106) family.</text>
</comment>
<comment type="caution">
    <text evidence="15">The sequence shown here is derived from an EMBL/GenBank/DDBJ whole genome shotgun (WGS) entry which is preliminary data.</text>
</comment>
<evidence type="ECO:0000256" key="12">
    <source>
        <dbReference type="SAM" id="Phobius"/>
    </source>
</evidence>
<dbReference type="OrthoDB" id="9806127at2"/>
<keyword evidence="4" id="KW-0547">Nucleotide-binding</keyword>
<dbReference type="PROSITE" id="PS50929">
    <property type="entry name" value="ABC_TM1F"/>
    <property type="match status" value="1"/>
</dbReference>
<dbReference type="Gene3D" id="1.20.1560.10">
    <property type="entry name" value="ABC transporter type 1, transmembrane domain"/>
    <property type="match status" value="1"/>
</dbReference>
<evidence type="ECO:0000256" key="6">
    <source>
        <dbReference type="ARBA" id="ARBA00022989"/>
    </source>
</evidence>
<keyword evidence="16" id="KW-1185">Reference proteome</keyword>
<dbReference type="InterPro" id="IPR011527">
    <property type="entry name" value="ABC1_TM_dom"/>
</dbReference>
<dbReference type="FunFam" id="3.40.50.300:FF:000287">
    <property type="entry name" value="Multidrug ABC transporter ATP-binding protein"/>
    <property type="match status" value="1"/>
</dbReference>
<accession>A0A9X2H026</accession>
<dbReference type="GO" id="GO:0005886">
    <property type="term" value="C:plasma membrane"/>
    <property type="evidence" value="ECO:0007669"/>
    <property type="project" value="UniProtKB-SubCell"/>
</dbReference>
<keyword evidence="7 12" id="KW-0472">Membrane</keyword>
<evidence type="ECO:0000256" key="8">
    <source>
        <dbReference type="ARBA" id="ARBA00055053"/>
    </source>
</evidence>
<comment type="subcellular location">
    <subcellularLocation>
        <location evidence="1">Cell membrane</location>
        <topology evidence="1">Multi-pass membrane protein</topology>
    </subcellularLocation>
</comment>
<keyword evidence="2" id="KW-0813">Transport</keyword>